<name>A0A9X2VP10_9PSEU</name>
<evidence type="ECO:0000313" key="3">
    <source>
        <dbReference type="Proteomes" id="UP001141259"/>
    </source>
</evidence>
<evidence type="ECO:0000313" key="2">
    <source>
        <dbReference type="EMBL" id="MCS7480071.1"/>
    </source>
</evidence>
<feature type="transmembrane region" description="Helical" evidence="1">
    <location>
        <begin position="147"/>
        <end position="167"/>
    </location>
</feature>
<keyword evidence="1" id="KW-1133">Transmembrane helix</keyword>
<dbReference type="RefSeq" id="WP_259625567.1">
    <property type="nucleotide sequence ID" value="NZ_JANYMP010000012.1"/>
</dbReference>
<feature type="transmembrane region" description="Helical" evidence="1">
    <location>
        <begin position="232"/>
        <end position="250"/>
    </location>
</feature>
<comment type="caution">
    <text evidence="2">The sequence shown here is derived from an EMBL/GenBank/DDBJ whole genome shotgun (WGS) entry which is preliminary data.</text>
</comment>
<evidence type="ECO:0000256" key="1">
    <source>
        <dbReference type="SAM" id="Phobius"/>
    </source>
</evidence>
<dbReference type="EMBL" id="JANYMP010000012">
    <property type="protein sequence ID" value="MCS7480071.1"/>
    <property type="molecule type" value="Genomic_DNA"/>
</dbReference>
<sequence>MEQKTSSPINVHGNLTQQARWKLGHLVVTLDDVDLLLNLLTSSTGHRPHLHYRTEHPDKRDETWESLDSVEDIARLPKPELSSLVVVVDDSFWVLLDKRKASMFLDKGLTSSAEYSNMVDVVLRWARGRRQRHSGITNRGFKVFTSFLFLACSLPLTLMAVEIYYAYHPKKENFDEETAWVDQVSIAWASAIGVGYFLFLRLISTKGAIVYPLTLKELRETHFSTSSSRVKSILQTIAITVTAVGVLIAYNTK</sequence>
<proteinExistence type="predicted"/>
<dbReference type="Proteomes" id="UP001141259">
    <property type="component" value="Unassembled WGS sequence"/>
</dbReference>
<accession>A0A9X2VP10</accession>
<keyword evidence="1" id="KW-0472">Membrane</keyword>
<feature type="transmembrane region" description="Helical" evidence="1">
    <location>
        <begin position="187"/>
        <end position="211"/>
    </location>
</feature>
<dbReference type="AlphaFoldDB" id="A0A9X2VP10"/>
<reference evidence="2" key="1">
    <citation type="submission" date="2022-08" db="EMBL/GenBank/DDBJ databases">
        <authorList>
            <person name="Tistechok S."/>
            <person name="Samborskyy M."/>
            <person name="Roman I."/>
        </authorList>
    </citation>
    <scope>NUCLEOTIDE SEQUENCE</scope>
    <source>
        <strain evidence="2">DSM 103496</strain>
    </source>
</reference>
<protein>
    <submittedName>
        <fullName evidence="2">Uncharacterized protein</fullName>
    </submittedName>
</protein>
<gene>
    <name evidence="2" type="ORF">NZH93_24715</name>
</gene>
<keyword evidence="1" id="KW-0812">Transmembrane</keyword>
<keyword evidence="3" id="KW-1185">Reference proteome</keyword>
<organism evidence="2 3">
    <name type="scientific">Umezawaea endophytica</name>
    <dbReference type="NCBI Taxonomy" id="1654476"/>
    <lineage>
        <taxon>Bacteria</taxon>
        <taxon>Bacillati</taxon>
        <taxon>Actinomycetota</taxon>
        <taxon>Actinomycetes</taxon>
        <taxon>Pseudonocardiales</taxon>
        <taxon>Pseudonocardiaceae</taxon>
        <taxon>Umezawaea</taxon>
    </lineage>
</organism>